<feature type="transmembrane region" description="Helical" evidence="6">
    <location>
        <begin position="408"/>
        <end position="426"/>
    </location>
</feature>
<dbReference type="PANTHER" id="PTHR23294">
    <property type="entry name" value="ET TRANSLATION PRODUCT-RELATED"/>
    <property type="match status" value="1"/>
</dbReference>
<evidence type="ECO:0000256" key="6">
    <source>
        <dbReference type="SAM" id="Phobius"/>
    </source>
</evidence>
<evidence type="ECO:0000256" key="5">
    <source>
        <dbReference type="SAM" id="MobiDB-lite"/>
    </source>
</evidence>
<dbReference type="OrthoDB" id="440934at2759"/>
<evidence type="ECO:0000256" key="4">
    <source>
        <dbReference type="ARBA" id="ARBA00023136"/>
    </source>
</evidence>
<dbReference type="Gene3D" id="1.20.1250.20">
    <property type="entry name" value="MFS general substrate transporter like domains"/>
    <property type="match status" value="1"/>
</dbReference>
<accession>A0A023B5N7</accession>
<dbReference type="RefSeq" id="XP_011130767.1">
    <property type="nucleotide sequence ID" value="XM_011132465.1"/>
</dbReference>
<dbReference type="EMBL" id="AFNH02000668">
    <property type="protein sequence ID" value="EZG61407.1"/>
    <property type="molecule type" value="Genomic_DNA"/>
</dbReference>
<dbReference type="InterPro" id="IPR051617">
    <property type="entry name" value="UNC-93-like_regulator"/>
</dbReference>
<name>A0A023B5N7_GRENI</name>
<evidence type="ECO:0000313" key="7">
    <source>
        <dbReference type="EMBL" id="EZG61407.1"/>
    </source>
</evidence>
<feature type="compositionally biased region" description="Basic and acidic residues" evidence="5">
    <location>
        <begin position="458"/>
        <end position="470"/>
    </location>
</feature>
<protein>
    <submittedName>
        <fullName evidence="7">Major facilitator family transporter</fullName>
    </submittedName>
</protein>
<dbReference type="VEuPathDB" id="CryptoDB:GNI_089070"/>
<feature type="transmembrane region" description="Helical" evidence="6">
    <location>
        <begin position="170"/>
        <end position="191"/>
    </location>
</feature>
<feature type="transmembrane region" description="Helical" evidence="6">
    <location>
        <begin position="71"/>
        <end position="90"/>
    </location>
</feature>
<feature type="transmembrane region" description="Helical" evidence="6">
    <location>
        <begin position="137"/>
        <end position="158"/>
    </location>
</feature>
<feature type="region of interest" description="Disordered" evidence="5">
    <location>
        <begin position="452"/>
        <end position="474"/>
    </location>
</feature>
<reference evidence="7" key="1">
    <citation type="submission" date="2013-12" db="EMBL/GenBank/DDBJ databases">
        <authorList>
            <person name="Omoto C.K."/>
            <person name="Sibley D."/>
            <person name="Venepally P."/>
            <person name="Hadjithomas M."/>
            <person name="Karamycheva S."/>
            <person name="Brunk B."/>
            <person name="Roos D."/>
            <person name="Caler E."/>
            <person name="Lorenzi H."/>
        </authorList>
    </citation>
    <scope>NUCLEOTIDE SEQUENCE</scope>
</reference>
<comment type="caution">
    <text evidence="7">The sequence shown here is derived from an EMBL/GenBank/DDBJ whole genome shotgun (WGS) entry which is preliminary data.</text>
</comment>
<organism evidence="7 8">
    <name type="scientific">Gregarina niphandrodes</name>
    <name type="common">Septate eugregarine</name>
    <dbReference type="NCBI Taxonomy" id="110365"/>
    <lineage>
        <taxon>Eukaryota</taxon>
        <taxon>Sar</taxon>
        <taxon>Alveolata</taxon>
        <taxon>Apicomplexa</taxon>
        <taxon>Conoidasida</taxon>
        <taxon>Gregarinasina</taxon>
        <taxon>Eugregarinorida</taxon>
        <taxon>Gregarinidae</taxon>
        <taxon>Gregarina</taxon>
    </lineage>
</organism>
<keyword evidence="4 6" id="KW-0472">Membrane</keyword>
<feature type="transmembrane region" description="Helical" evidence="6">
    <location>
        <begin position="343"/>
        <end position="364"/>
    </location>
</feature>
<feature type="transmembrane region" description="Helical" evidence="6">
    <location>
        <begin position="7"/>
        <end position="28"/>
    </location>
</feature>
<dbReference type="Pfam" id="PF05978">
    <property type="entry name" value="UNC-93"/>
    <property type="match status" value="1"/>
</dbReference>
<feature type="transmembrane region" description="Helical" evidence="6">
    <location>
        <begin position="48"/>
        <end position="66"/>
    </location>
</feature>
<dbReference type="GeneID" id="22913180"/>
<gene>
    <name evidence="7" type="ORF">GNI_089070</name>
</gene>
<dbReference type="AlphaFoldDB" id="A0A023B5N7"/>
<keyword evidence="3 6" id="KW-1133">Transmembrane helix</keyword>
<dbReference type="SUPFAM" id="SSF103473">
    <property type="entry name" value="MFS general substrate transporter"/>
    <property type="match status" value="1"/>
</dbReference>
<evidence type="ECO:0000256" key="1">
    <source>
        <dbReference type="ARBA" id="ARBA00004141"/>
    </source>
</evidence>
<feature type="transmembrane region" description="Helical" evidence="6">
    <location>
        <begin position="376"/>
        <end position="396"/>
    </location>
</feature>
<evidence type="ECO:0000256" key="2">
    <source>
        <dbReference type="ARBA" id="ARBA00022692"/>
    </source>
</evidence>
<dbReference type="InterPro" id="IPR010291">
    <property type="entry name" value="Ion_channel_UNC-93"/>
</dbReference>
<proteinExistence type="predicted"/>
<dbReference type="PANTHER" id="PTHR23294:SF59">
    <property type="entry name" value="UNC93-LIKE PROTEIN C922.05C"/>
    <property type="match status" value="1"/>
</dbReference>
<dbReference type="Proteomes" id="UP000019763">
    <property type="component" value="Unassembled WGS sequence"/>
</dbReference>
<evidence type="ECO:0000256" key="3">
    <source>
        <dbReference type="ARBA" id="ARBA00022989"/>
    </source>
</evidence>
<feature type="transmembrane region" description="Helical" evidence="6">
    <location>
        <begin position="227"/>
        <end position="244"/>
    </location>
</feature>
<feature type="transmembrane region" description="Helical" evidence="6">
    <location>
        <begin position="96"/>
        <end position="116"/>
    </location>
</feature>
<dbReference type="OMA" id="AYWFMGA"/>
<dbReference type="eggNOG" id="KOG3098">
    <property type="taxonomic scope" value="Eukaryota"/>
</dbReference>
<comment type="subcellular location">
    <subcellularLocation>
        <location evidence="1">Membrane</location>
        <topology evidence="1">Multi-pass membrane protein</topology>
    </subcellularLocation>
</comment>
<dbReference type="InterPro" id="IPR036259">
    <property type="entry name" value="MFS_trans_sf"/>
</dbReference>
<evidence type="ECO:0000313" key="8">
    <source>
        <dbReference type="Proteomes" id="UP000019763"/>
    </source>
</evidence>
<dbReference type="GO" id="GO:0016020">
    <property type="term" value="C:membrane"/>
    <property type="evidence" value="ECO:0007669"/>
    <property type="project" value="UniProtKB-SubCell"/>
</dbReference>
<keyword evidence="2 6" id="KW-0812">Transmembrane</keyword>
<keyword evidence="8" id="KW-1185">Reference proteome</keyword>
<sequence length="498" mass="54469">MIALSDAFVQILILGGIALTCPGLFNALSGLGAAGSNDPKYANQANCALYACFAVFGYFGGVFFNLMGNRILLCAGGLTYCLYALGMYLASNVDGADWVSILVGCLLGVGAGLFWTAQGAMMMSYSTPFNKGNYIGWFWIIFNLGGMLGGILQFAVNYNAKDDSTQANKASYFLFIAIMAIGAVVVPFVIVKADKVKKADGSLVSFDKGTSVKDEILGALKASMNKYMLLLLPFFVASNWFYTYQFNYVNGTLFNIRTRGLNSAFYWASQMLSAWLIGLLLDMDRFTRRQRALVGWLFTFVCFALAWSFGTYVQYGLEKGYDKDRVILEHIDFKQSKRAWCPILTYIFYGIADAALQAFAYWLMGAIAGNNTQLSARFAGFYKGIQSAGAAVAWGLDLNSGITYRDQYWVGFAMWALGSFLAYIAVRFVKNESEETLPAAPVLQKTVSAPLSGPSTEAIKHSTSMKEQELNKAMQRATSANANAAMGASRRKAQATHI</sequence>
<feature type="transmembrane region" description="Helical" evidence="6">
    <location>
        <begin position="293"/>
        <end position="315"/>
    </location>
</feature>
<feature type="transmembrane region" description="Helical" evidence="6">
    <location>
        <begin position="264"/>
        <end position="281"/>
    </location>
</feature>